<name>A0A081AWH2_PHYNI</name>
<evidence type="ECO:0000313" key="3">
    <source>
        <dbReference type="Proteomes" id="UP000028582"/>
    </source>
</evidence>
<evidence type="ECO:0000313" key="2">
    <source>
        <dbReference type="EMBL" id="ETO83233.1"/>
    </source>
</evidence>
<feature type="region of interest" description="Disordered" evidence="1">
    <location>
        <begin position="75"/>
        <end position="208"/>
    </location>
</feature>
<dbReference type="Proteomes" id="UP000028582">
    <property type="component" value="Unassembled WGS sequence"/>
</dbReference>
<accession>A0A081AWH2</accession>
<feature type="compositionally biased region" description="Acidic residues" evidence="1">
    <location>
        <begin position="75"/>
        <end position="87"/>
    </location>
</feature>
<dbReference type="EMBL" id="ANJA01000527">
    <property type="protein sequence ID" value="ETO83233.1"/>
    <property type="molecule type" value="Genomic_DNA"/>
</dbReference>
<organism evidence="2 3">
    <name type="scientific">Phytophthora nicotianae P1976</name>
    <dbReference type="NCBI Taxonomy" id="1317066"/>
    <lineage>
        <taxon>Eukaryota</taxon>
        <taxon>Sar</taxon>
        <taxon>Stramenopiles</taxon>
        <taxon>Oomycota</taxon>
        <taxon>Peronosporomycetes</taxon>
        <taxon>Peronosporales</taxon>
        <taxon>Peronosporaceae</taxon>
        <taxon>Phytophthora</taxon>
    </lineage>
</organism>
<feature type="compositionally biased region" description="Low complexity" evidence="1">
    <location>
        <begin position="112"/>
        <end position="149"/>
    </location>
</feature>
<sequence length="208" mass="22917">MAKRRCGKKLTWPQLWSKLKKCGWMHEPPKGLQTECRFFTPEGWKKRGQGQHLVDYFDGPDEIWQHLPEKVLDDILDEELATNESSDDAPTNKRQAHETRAPGKSARPVPKPAAKACSPARAPAKTPARAPAKAPARVPAKSPAKSSAKTPRKSPSPKTPSRAYALTMSEAVDISTGNDLLSSGDESEFFVDDDEDIDIEANSDVSER</sequence>
<dbReference type="AlphaFoldDB" id="A0A081AWH2"/>
<feature type="compositionally biased region" description="Acidic residues" evidence="1">
    <location>
        <begin position="185"/>
        <end position="201"/>
    </location>
</feature>
<gene>
    <name evidence="2" type="ORF">F444_02693</name>
</gene>
<protein>
    <submittedName>
        <fullName evidence="2">Uncharacterized protein</fullName>
    </submittedName>
</protein>
<dbReference type="OrthoDB" id="129256at2759"/>
<evidence type="ECO:0000256" key="1">
    <source>
        <dbReference type="SAM" id="MobiDB-lite"/>
    </source>
</evidence>
<reference evidence="2 3" key="1">
    <citation type="submission" date="2013-11" db="EMBL/GenBank/DDBJ databases">
        <title>The Genome Sequence of Phytophthora parasitica P1976.</title>
        <authorList>
            <consortium name="The Broad Institute Genomics Platform"/>
            <person name="Russ C."/>
            <person name="Tyler B."/>
            <person name="Panabieres F."/>
            <person name="Shan W."/>
            <person name="Tripathy S."/>
            <person name="Grunwald N."/>
            <person name="Machado M."/>
            <person name="Johnson C.S."/>
            <person name="Walker B."/>
            <person name="Young S."/>
            <person name="Zeng Q."/>
            <person name="Gargeya S."/>
            <person name="Fitzgerald M."/>
            <person name="Haas B."/>
            <person name="Abouelleil A."/>
            <person name="Allen A.W."/>
            <person name="Alvarado L."/>
            <person name="Arachchi H.M."/>
            <person name="Berlin A.M."/>
            <person name="Chapman S.B."/>
            <person name="Gainer-Dewar J."/>
            <person name="Goldberg J."/>
            <person name="Griggs A."/>
            <person name="Gujja S."/>
            <person name="Hansen M."/>
            <person name="Howarth C."/>
            <person name="Imamovic A."/>
            <person name="Ireland A."/>
            <person name="Larimer J."/>
            <person name="McCowan C."/>
            <person name="Murphy C."/>
            <person name="Pearson M."/>
            <person name="Poon T.W."/>
            <person name="Priest M."/>
            <person name="Roberts A."/>
            <person name="Saif S."/>
            <person name="Shea T."/>
            <person name="Sisk P."/>
            <person name="Sykes S."/>
            <person name="Wortman J."/>
            <person name="Nusbaum C."/>
            <person name="Birren B."/>
        </authorList>
    </citation>
    <scope>NUCLEOTIDE SEQUENCE [LARGE SCALE GENOMIC DNA]</scope>
    <source>
        <strain evidence="2 3">P1976</strain>
    </source>
</reference>
<comment type="caution">
    <text evidence="2">The sequence shown here is derived from an EMBL/GenBank/DDBJ whole genome shotgun (WGS) entry which is preliminary data.</text>
</comment>
<proteinExistence type="predicted"/>